<sequence>MTPRPPAWIARPVIAWSALALLLLAVLGWWWPRDGNDAAAPPADHSLVVQRQPFSATLTFAGKLAAGEAVSVTAPFDGTVRTVQFDVGRHVNAGDALLVLDTEEIETARNTAEAAWLKARQPAIAIARWAHGPEVGAARRRARLAAVDLARLEREARESRRLLARGLIARNEQDSVEQQLAAQRMTVAGANDDLAETLARGGPDAARIARLELANAGAALRRSVTAIGRALVRAPVSGIVQAPPVATVPPGQDPLRPGAHVARSQRLGTIARDGALAATFEVDEADVNTLAIGQPVTVTGPGFADVALTGTVATIVAAGDAGAGPTRFIATARLRPPATGAAMRARIGMTAAVTVLTYQQPAAIVIPAAAVRGSAPVAHVTVRSAGRPVERQVRVGRVTPGGVEIRGGLRPGETLVWTDAPVPAATAAD</sequence>
<accession>A0ABV7STY2</accession>
<dbReference type="SUPFAM" id="SSF111369">
    <property type="entry name" value="HlyD-like secretion proteins"/>
    <property type="match status" value="1"/>
</dbReference>
<evidence type="ECO:0000313" key="4">
    <source>
        <dbReference type="Proteomes" id="UP001595713"/>
    </source>
</evidence>
<evidence type="ECO:0000313" key="3">
    <source>
        <dbReference type="EMBL" id="MFC3580397.1"/>
    </source>
</evidence>
<comment type="subcellular location">
    <subcellularLocation>
        <location evidence="1">Cell envelope</location>
    </subcellularLocation>
</comment>
<dbReference type="PANTHER" id="PTHR32347">
    <property type="entry name" value="EFFLUX SYSTEM COMPONENT YKNX-RELATED"/>
    <property type="match status" value="1"/>
</dbReference>
<dbReference type="InterPro" id="IPR050465">
    <property type="entry name" value="UPF0194_transport"/>
</dbReference>
<proteinExistence type="predicted"/>
<dbReference type="RefSeq" id="WP_261295029.1">
    <property type="nucleotide sequence ID" value="NZ_JANQBK010000012.1"/>
</dbReference>
<protein>
    <submittedName>
        <fullName evidence="3">Efflux RND transporter periplasmic adaptor subunit</fullName>
    </submittedName>
</protein>
<dbReference type="SUPFAM" id="SSF51230">
    <property type="entry name" value="Single hybrid motif"/>
    <property type="match status" value="1"/>
</dbReference>
<gene>
    <name evidence="3" type="ORF">ACFONA_09505</name>
</gene>
<dbReference type="Gene3D" id="2.40.50.100">
    <property type="match status" value="1"/>
</dbReference>
<dbReference type="InterPro" id="IPR011053">
    <property type="entry name" value="Single_hybrid_motif"/>
</dbReference>
<evidence type="ECO:0000256" key="1">
    <source>
        <dbReference type="ARBA" id="ARBA00004196"/>
    </source>
</evidence>
<keyword evidence="4" id="KW-1185">Reference proteome</keyword>
<evidence type="ECO:0000256" key="2">
    <source>
        <dbReference type="ARBA" id="ARBA00023054"/>
    </source>
</evidence>
<comment type="caution">
    <text evidence="3">The sequence shown here is derived from an EMBL/GenBank/DDBJ whole genome shotgun (WGS) entry which is preliminary data.</text>
</comment>
<dbReference type="Gene3D" id="2.40.30.170">
    <property type="match status" value="1"/>
</dbReference>
<name>A0ABV7STY2_9SPHN</name>
<dbReference type="Gene3D" id="2.40.420.20">
    <property type="match status" value="1"/>
</dbReference>
<dbReference type="EMBL" id="JBHRXP010000004">
    <property type="protein sequence ID" value="MFC3580397.1"/>
    <property type="molecule type" value="Genomic_DNA"/>
</dbReference>
<dbReference type="Proteomes" id="UP001595713">
    <property type="component" value="Unassembled WGS sequence"/>
</dbReference>
<keyword evidence="2" id="KW-0175">Coiled coil</keyword>
<organism evidence="3 4">
    <name type="scientific">Sphingomonas hylomeconis</name>
    <dbReference type="NCBI Taxonomy" id="1395958"/>
    <lineage>
        <taxon>Bacteria</taxon>
        <taxon>Pseudomonadati</taxon>
        <taxon>Pseudomonadota</taxon>
        <taxon>Alphaproteobacteria</taxon>
        <taxon>Sphingomonadales</taxon>
        <taxon>Sphingomonadaceae</taxon>
        <taxon>Sphingomonas</taxon>
    </lineage>
</organism>
<reference evidence="4" key="1">
    <citation type="journal article" date="2019" name="Int. J. Syst. Evol. Microbiol.">
        <title>The Global Catalogue of Microorganisms (GCM) 10K type strain sequencing project: providing services to taxonomists for standard genome sequencing and annotation.</title>
        <authorList>
            <consortium name="The Broad Institute Genomics Platform"/>
            <consortium name="The Broad Institute Genome Sequencing Center for Infectious Disease"/>
            <person name="Wu L."/>
            <person name="Ma J."/>
        </authorList>
    </citation>
    <scope>NUCLEOTIDE SEQUENCE [LARGE SCALE GENOMIC DNA]</scope>
    <source>
        <strain evidence="4">KCTC 42739</strain>
    </source>
</reference>